<gene>
    <name evidence="1" type="ORF">PSYPI_24544</name>
</gene>
<evidence type="ECO:0000313" key="2">
    <source>
        <dbReference type="Proteomes" id="UP000004986"/>
    </source>
</evidence>
<proteinExistence type="predicted"/>
<dbReference type="HOGENOM" id="CLU_3146566_0_0_6"/>
<reference evidence="1 2" key="1">
    <citation type="journal article" date="2011" name="PLoS Pathog.">
        <title>Dynamic evolution of pathogenicity revealed by sequencing and comparative genomics of 19 Pseudomonas syringae isolates.</title>
        <authorList>
            <person name="Baltrus D.A."/>
            <person name="Nishimura M.T."/>
            <person name="Romanchuk A."/>
            <person name="Chang J.H."/>
            <person name="Mukhtar M.S."/>
            <person name="Cherkis K."/>
            <person name="Roach J."/>
            <person name="Grant S.R."/>
            <person name="Jones C.D."/>
            <person name="Dangl J.L."/>
        </authorList>
    </citation>
    <scope>NUCLEOTIDE SEQUENCE [LARGE SCALE GENOMIC DNA]</scope>
    <source>
        <strain evidence="1 2">1704B</strain>
    </source>
</reference>
<sequence length="48" mass="5142">PCRAAASKASSSDMEGVSLRVFIHKAHGKTAGFTFALKQDTPENHANR</sequence>
<name>F3GE13_PSESJ</name>
<feature type="non-terminal residue" evidence="1">
    <location>
        <position position="1"/>
    </location>
</feature>
<protein>
    <submittedName>
        <fullName evidence="1">Uncharacterized protein</fullName>
    </submittedName>
</protein>
<accession>F3GE13</accession>
<dbReference type="EMBL" id="AEAI01001248">
    <property type="protein sequence ID" value="EGH45313.1"/>
    <property type="molecule type" value="Genomic_DNA"/>
</dbReference>
<comment type="caution">
    <text evidence="1">The sequence shown here is derived from an EMBL/GenBank/DDBJ whole genome shotgun (WGS) entry which is preliminary data.</text>
</comment>
<organism evidence="1 2">
    <name type="scientific">Pseudomonas syringae pv. pisi str. 1704B</name>
    <dbReference type="NCBI Taxonomy" id="629263"/>
    <lineage>
        <taxon>Bacteria</taxon>
        <taxon>Pseudomonadati</taxon>
        <taxon>Pseudomonadota</taxon>
        <taxon>Gammaproteobacteria</taxon>
        <taxon>Pseudomonadales</taxon>
        <taxon>Pseudomonadaceae</taxon>
        <taxon>Pseudomonas</taxon>
        <taxon>Pseudomonas syringae</taxon>
    </lineage>
</organism>
<keyword evidence="2" id="KW-1185">Reference proteome</keyword>
<dbReference type="AlphaFoldDB" id="F3GE13"/>
<dbReference type="Proteomes" id="UP000004986">
    <property type="component" value="Unassembled WGS sequence"/>
</dbReference>
<evidence type="ECO:0000313" key="1">
    <source>
        <dbReference type="EMBL" id="EGH45313.1"/>
    </source>
</evidence>